<dbReference type="EC" id="2.4.-.-" evidence="3"/>
<organism evidence="3 4">
    <name type="scientific">Plantactinospora veratri</name>
    <dbReference type="NCBI Taxonomy" id="1436122"/>
    <lineage>
        <taxon>Bacteria</taxon>
        <taxon>Bacillati</taxon>
        <taxon>Actinomycetota</taxon>
        <taxon>Actinomycetes</taxon>
        <taxon>Micromonosporales</taxon>
        <taxon>Micromonosporaceae</taxon>
        <taxon>Plantactinospora</taxon>
    </lineage>
</organism>
<dbReference type="PANTHER" id="PTHR46401">
    <property type="entry name" value="GLYCOSYLTRANSFERASE WBBK-RELATED"/>
    <property type="match status" value="1"/>
</dbReference>
<dbReference type="EMBL" id="JAZGQL010000036">
    <property type="protein sequence ID" value="MEE6311636.1"/>
    <property type="molecule type" value="Genomic_DNA"/>
</dbReference>
<dbReference type="Gene3D" id="3.40.50.2000">
    <property type="entry name" value="Glycogen Phosphorylase B"/>
    <property type="match status" value="1"/>
</dbReference>
<reference evidence="3 4" key="1">
    <citation type="submission" date="2024-01" db="EMBL/GenBank/DDBJ databases">
        <title>Genome insights into Plantactinospora veratri sp. nov.</title>
        <authorList>
            <person name="Wang L."/>
        </authorList>
    </citation>
    <scope>NUCLEOTIDE SEQUENCE [LARGE SCALE GENOMIC DNA]</scope>
    <source>
        <strain evidence="3 4">NEAU-FHS4</strain>
    </source>
</reference>
<sequence>MEIRIDGTAILPGHSAGVEAFTYGLLRGLTAEQAHRIEVTIVRGTRRSWRRELPDDAPVRWTEVRQPLRADAPLGGGLRRVLPRQLRSAPLAHRLVTLLRSRANPVPAGDDRVTLYPFGGVPARARRSVVVVHDMRRFHLRYDSAPITEIFARNIAEADALVASWPHPYRQLLRTFPEAAAKTALIPLPVFHARPAGASTEPDPGLLLYPSSTAAHKNHLNLLEALARLPEFRLVCPGPLVEPQAGQLTARAAAADLRTRVVFPGFVPVPALERLYARASAVVVPSLWEAASGAIFEAFSWGLPVACADVEPLRAQVEFAGAEVCFFDPHDPESIAAAIRRLLADRPRYAAASRRAADRLRARTWTDTARDYVAVLEWVAGGRSGPVPQSPFLTPDAVGGSPS</sequence>
<name>A0ABU7SNV5_9ACTN</name>
<keyword evidence="4" id="KW-1185">Reference proteome</keyword>
<keyword evidence="1 3" id="KW-0808">Transferase</keyword>
<dbReference type="SUPFAM" id="SSF53756">
    <property type="entry name" value="UDP-Glycosyltransferase/glycogen phosphorylase"/>
    <property type="match status" value="1"/>
</dbReference>
<comment type="caution">
    <text evidence="3">The sequence shown here is derived from an EMBL/GenBank/DDBJ whole genome shotgun (WGS) entry which is preliminary data.</text>
</comment>
<dbReference type="Pfam" id="PF00534">
    <property type="entry name" value="Glycos_transf_1"/>
    <property type="match status" value="1"/>
</dbReference>
<evidence type="ECO:0000256" key="1">
    <source>
        <dbReference type="ARBA" id="ARBA00022679"/>
    </source>
</evidence>
<dbReference type="RefSeq" id="WP_331211524.1">
    <property type="nucleotide sequence ID" value="NZ_JAZGQL010000036.1"/>
</dbReference>
<evidence type="ECO:0000259" key="2">
    <source>
        <dbReference type="Pfam" id="PF00534"/>
    </source>
</evidence>
<dbReference type="Proteomes" id="UP001339911">
    <property type="component" value="Unassembled WGS sequence"/>
</dbReference>
<keyword evidence="3" id="KW-0328">Glycosyltransferase</keyword>
<protein>
    <submittedName>
        <fullName evidence="3">Glycosyltransferase</fullName>
        <ecNumber evidence="3">2.4.-.-</ecNumber>
    </submittedName>
</protein>
<dbReference type="GO" id="GO:0016757">
    <property type="term" value="F:glycosyltransferase activity"/>
    <property type="evidence" value="ECO:0007669"/>
    <property type="project" value="UniProtKB-KW"/>
</dbReference>
<evidence type="ECO:0000313" key="4">
    <source>
        <dbReference type="Proteomes" id="UP001339911"/>
    </source>
</evidence>
<accession>A0ABU7SNV5</accession>
<evidence type="ECO:0000313" key="3">
    <source>
        <dbReference type="EMBL" id="MEE6311636.1"/>
    </source>
</evidence>
<dbReference type="InterPro" id="IPR001296">
    <property type="entry name" value="Glyco_trans_1"/>
</dbReference>
<proteinExistence type="predicted"/>
<feature type="domain" description="Glycosyl transferase family 1" evidence="2">
    <location>
        <begin position="203"/>
        <end position="357"/>
    </location>
</feature>
<dbReference type="PANTHER" id="PTHR46401:SF8">
    <property type="entry name" value="BLL6006 PROTEIN"/>
    <property type="match status" value="1"/>
</dbReference>
<gene>
    <name evidence="3" type="ORF">V1634_32905</name>
</gene>